<keyword evidence="3" id="KW-1185">Reference proteome</keyword>
<protein>
    <submittedName>
        <fullName evidence="2">Uncharacterized protein</fullName>
    </submittedName>
</protein>
<reference evidence="2" key="1">
    <citation type="journal article" date="2023" name="G3 (Bethesda)">
        <title>Whole genome assembly and annotation of the endangered Caribbean coral Acropora cervicornis.</title>
        <authorList>
            <person name="Selwyn J.D."/>
            <person name="Vollmer S.V."/>
        </authorList>
    </citation>
    <scope>NUCLEOTIDE SEQUENCE</scope>
    <source>
        <strain evidence="2">K2</strain>
    </source>
</reference>
<reference evidence="2" key="2">
    <citation type="journal article" date="2023" name="Science">
        <title>Genomic signatures of disease resistance in endangered staghorn corals.</title>
        <authorList>
            <person name="Vollmer S.V."/>
            <person name="Selwyn J.D."/>
            <person name="Despard B.A."/>
            <person name="Roesel C.L."/>
        </authorList>
    </citation>
    <scope>NUCLEOTIDE SEQUENCE</scope>
    <source>
        <strain evidence="2">K2</strain>
    </source>
</reference>
<dbReference type="EMBL" id="JARQWQ010000001">
    <property type="protein sequence ID" value="KAK2574205.1"/>
    <property type="molecule type" value="Genomic_DNA"/>
</dbReference>
<proteinExistence type="predicted"/>
<feature type="region of interest" description="Disordered" evidence="1">
    <location>
        <begin position="31"/>
        <end position="51"/>
    </location>
</feature>
<evidence type="ECO:0000256" key="1">
    <source>
        <dbReference type="SAM" id="MobiDB-lite"/>
    </source>
</evidence>
<evidence type="ECO:0000313" key="3">
    <source>
        <dbReference type="Proteomes" id="UP001249851"/>
    </source>
</evidence>
<accession>A0AAD9VHN4</accession>
<name>A0AAD9VHN4_ACRCE</name>
<evidence type="ECO:0000313" key="2">
    <source>
        <dbReference type="EMBL" id="KAK2574205.1"/>
    </source>
</evidence>
<gene>
    <name evidence="2" type="ORF">P5673_000342</name>
</gene>
<sequence length="92" mass="10231">MAGNPPSAAYTTQNVRSGEFCGNQFTIQKDPRKFGAKLPNQQIGKKEKTREHTMVTNNKSLALLTVIVLRWKKGLVTAMQRSTAIDIARKAE</sequence>
<comment type="caution">
    <text evidence="2">The sequence shown here is derived from an EMBL/GenBank/DDBJ whole genome shotgun (WGS) entry which is preliminary data.</text>
</comment>
<organism evidence="2 3">
    <name type="scientific">Acropora cervicornis</name>
    <name type="common">Staghorn coral</name>
    <dbReference type="NCBI Taxonomy" id="6130"/>
    <lineage>
        <taxon>Eukaryota</taxon>
        <taxon>Metazoa</taxon>
        <taxon>Cnidaria</taxon>
        <taxon>Anthozoa</taxon>
        <taxon>Hexacorallia</taxon>
        <taxon>Scleractinia</taxon>
        <taxon>Astrocoeniina</taxon>
        <taxon>Acroporidae</taxon>
        <taxon>Acropora</taxon>
    </lineage>
</organism>
<dbReference type="Proteomes" id="UP001249851">
    <property type="component" value="Unassembled WGS sequence"/>
</dbReference>
<dbReference type="AlphaFoldDB" id="A0AAD9VHN4"/>